<name>A0A4C1Z175_EUMVA</name>
<dbReference type="Proteomes" id="UP000299102">
    <property type="component" value="Unassembled WGS sequence"/>
</dbReference>
<reference evidence="1 2" key="1">
    <citation type="journal article" date="2019" name="Commun. Biol.">
        <title>The bagworm genome reveals a unique fibroin gene that provides high tensile strength.</title>
        <authorList>
            <person name="Kono N."/>
            <person name="Nakamura H."/>
            <person name="Ohtoshi R."/>
            <person name="Tomita M."/>
            <person name="Numata K."/>
            <person name="Arakawa K."/>
        </authorList>
    </citation>
    <scope>NUCLEOTIDE SEQUENCE [LARGE SCALE GENOMIC DNA]</scope>
</reference>
<dbReference type="EMBL" id="BGZK01001469">
    <property type="protein sequence ID" value="GBP80599.1"/>
    <property type="molecule type" value="Genomic_DNA"/>
</dbReference>
<evidence type="ECO:0000313" key="2">
    <source>
        <dbReference type="Proteomes" id="UP000299102"/>
    </source>
</evidence>
<sequence length="82" mass="9145">MRTIKALVVTAAHGHSQFRRSHQCGVGLLDRSRISNEGSNRLKERGGTDEGKLWDDGGLVGRNSHSLDENRQQKLLRHACIL</sequence>
<organism evidence="1 2">
    <name type="scientific">Eumeta variegata</name>
    <name type="common">Bagworm moth</name>
    <name type="synonym">Eumeta japonica</name>
    <dbReference type="NCBI Taxonomy" id="151549"/>
    <lineage>
        <taxon>Eukaryota</taxon>
        <taxon>Metazoa</taxon>
        <taxon>Ecdysozoa</taxon>
        <taxon>Arthropoda</taxon>
        <taxon>Hexapoda</taxon>
        <taxon>Insecta</taxon>
        <taxon>Pterygota</taxon>
        <taxon>Neoptera</taxon>
        <taxon>Endopterygota</taxon>
        <taxon>Lepidoptera</taxon>
        <taxon>Glossata</taxon>
        <taxon>Ditrysia</taxon>
        <taxon>Tineoidea</taxon>
        <taxon>Psychidae</taxon>
        <taxon>Oiketicinae</taxon>
        <taxon>Eumeta</taxon>
    </lineage>
</organism>
<proteinExistence type="predicted"/>
<keyword evidence="2" id="KW-1185">Reference proteome</keyword>
<dbReference type="AlphaFoldDB" id="A0A4C1Z175"/>
<evidence type="ECO:0000313" key="1">
    <source>
        <dbReference type="EMBL" id="GBP80599.1"/>
    </source>
</evidence>
<accession>A0A4C1Z175</accession>
<protein>
    <submittedName>
        <fullName evidence="1">Uncharacterized protein</fullName>
    </submittedName>
</protein>
<comment type="caution">
    <text evidence="1">The sequence shown here is derived from an EMBL/GenBank/DDBJ whole genome shotgun (WGS) entry which is preliminary data.</text>
</comment>
<gene>
    <name evidence="1" type="ORF">EVAR_66150_1</name>
</gene>